<evidence type="ECO:0000313" key="7">
    <source>
        <dbReference type="EMBL" id="PAK21401.1"/>
    </source>
</evidence>
<keyword evidence="2 5" id="KW-0689">Ribosomal protein</keyword>
<dbReference type="NCBIfam" id="TIGR01023">
    <property type="entry name" value="rpmG_bact"/>
    <property type="match status" value="1"/>
</dbReference>
<dbReference type="EMBL" id="NQNY01000005">
    <property type="protein sequence ID" value="PAK21401.1"/>
    <property type="molecule type" value="Genomic_DNA"/>
</dbReference>
<dbReference type="GO" id="GO:0005737">
    <property type="term" value="C:cytoplasm"/>
    <property type="evidence" value="ECO:0007669"/>
    <property type="project" value="UniProtKB-ARBA"/>
</dbReference>
<dbReference type="RefSeq" id="WP_084232092.1">
    <property type="nucleotide sequence ID" value="NZ_CP166874.1"/>
</dbReference>
<proteinExistence type="inferred from homology"/>
<dbReference type="NCBIfam" id="NF001764">
    <property type="entry name" value="PRK00504.1"/>
    <property type="match status" value="1"/>
</dbReference>
<gene>
    <name evidence="5 7" type="primary">rpmG</name>
    <name evidence="6" type="ORF">CJF60_00440</name>
    <name evidence="7" type="ORF">CJJ23_01995</name>
</gene>
<keyword evidence="9" id="KW-1185">Reference proteome</keyword>
<protein>
    <recommendedName>
        <fullName evidence="4 5">Large ribosomal subunit protein bL33</fullName>
    </recommendedName>
</protein>
<reference evidence="8 9" key="2">
    <citation type="submission" date="2017-08" db="EMBL/GenBank/DDBJ databases">
        <authorList>
            <person name="Alvarez-Ponce D."/>
            <person name="Weitzman C.L."/>
            <person name="Tillett R.L."/>
            <person name="Sandmeier F.C."/>
            <person name="Tracy C.R."/>
        </authorList>
    </citation>
    <scope>NUCLEOTIDE SEQUENCE [LARGE SCALE GENOMIC DNA]</scope>
    <source>
        <strain evidence="8">723</strain>
        <strain evidence="6 9">PS6</strain>
    </source>
</reference>
<evidence type="ECO:0000256" key="3">
    <source>
        <dbReference type="ARBA" id="ARBA00023274"/>
    </source>
</evidence>
<keyword evidence="3 5" id="KW-0687">Ribonucleoprotein</keyword>
<name>A0A1W1WZ56_9BACT</name>
<comment type="caution">
    <text evidence="7">The sequence shown here is derived from an EMBL/GenBank/DDBJ whole genome shotgun (WGS) entry which is preliminary data.</text>
</comment>
<dbReference type="EMBL" id="NQMN01000001">
    <property type="protein sequence ID" value="PAF55140.1"/>
    <property type="molecule type" value="Genomic_DNA"/>
</dbReference>
<dbReference type="InterPro" id="IPR038584">
    <property type="entry name" value="Ribosomal_bL33_sf"/>
</dbReference>
<reference evidence="7" key="1">
    <citation type="submission" date="2017-08" db="EMBL/GenBank/DDBJ databases">
        <authorList>
            <person name="de Groot N.N."/>
        </authorList>
    </citation>
    <scope>NUCLEOTIDE SEQUENCE [LARGE SCALE GENOMIC DNA]</scope>
    <source>
        <strain evidence="7">723</strain>
    </source>
</reference>
<dbReference type="Gene3D" id="2.20.28.120">
    <property type="entry name" value="Ribosomal protein L33"/>
    <property type="match status" value="1"/>
</dbReference>
<dbReference type="NCBIfam" id="NF001860">
    <property type="entry name" value="PRK00595.1"/>
    <property type="match status" value="1"/>
</dbReference>
<dbReference type="GO" id="GO:0005840">
    <property type="term" value="C:ribosome"/>
    <property type="evidence" value="ECO:0007669"/>
    <property type="project" value="UniProtKB-KW"/>
</dbReference>
<accession>A0A1W1WZ56</accession>
<dbReference type="Pfam" id="PF00471">
    <property type="entry name" value="Ribosomal_L33"/>
    <property type="match status" value="1"/>
</dbReference>
<dbReference type="GO" id="GO:0003735">
    <property type="term" value="F:structural constituent of ribosome"/>
    <property type="evidence" value="ECO:0007669"/>
    <property type="project" value="InterPro"/>
</dbReference>
<dbReference type="Proteomes" id="UP000216943">
    <property type="component" value="Unassembled WGS sequence"/>
</dbReference>
<sequence length="50" mass="6046">MPRDGFTLECTECKMHNYISKKNKKKTIEKVELNKYCPKCNKSTKHRERK</sequence>
<dbReference type="AlphaFoldDB" id="A0A1W1WZ56"/>
<dbReference type="InterPro" id="IPR011332">
    <property type="entry name" value="Ribosomal_zn-bd"/>
</dbReference>
<comment type="similarity">
    <text evidence="1 5">Belongs to the bacterial ribosomal protein bL33 family.</text>
</comment>
<evidence type="ECO:0000256" key="2">
    <source>
        <dbReference type="ARBA" id="ARBA00022980"/>
    </source>
</evidence>
<dbReference type="HAMAP" id="MF_00294">
    <property type="entry name" value="Ribosomal_bL33"/>
    <property type="match status" value="1"/>
</dbReference>
<dbReference type="STRING" id="33922.SAMN02745179_00311"/>
<evidence type="ECO:0000313" key="8">
    <source>
        <dbReference type="Proteomes" id="UP000216943"/>
    </source>
</evidence>
<dbReference type="Proteomes" id="UP000217033">
    <property type="component" value="Unassembled WGS sequence"/>
</dbReference>
<dbReference type="GO" id="GO:1990904">
    <property type="term" value="C:ribonucleoprotein complex"/>
    <property type="evidence" value="ECO:0007669"/>
    <property type="project" value="UniProtKB-KW"/>
</dbReference>
<evidence type="ECO:0000256" key="1">
    <source>
        <dbReference type="ARBA" id="ARBA00007596"/>
    </source>
</evidence>
<evidence type="ECO:0000256" key="5">
    <source>
        <dbReference type="HAMAP-Rule" id="MF_00294"/>
    </source>
</evidence>
<evidence type="ECO:0000313" key="9">
    <source>
        <dbReference type="Proteomes" id="UP000217033"/>
    </source>
</evidence>
<dbReference type="SUPFAM" id="SSF57829">
    <property type="entry name" value="Zn-binding ribosomal proteins"/>
    <property type="match status" value="1"/>
</dbReference>
<dbReference type="GO" id="GO:0006412">
    <property type="term" value="P:translation"/>
    <property type="evidence" value="ECO:0007669"/>
    <property type="project" value="UniProtKB-UniRule"/>
</dbReference>
<evidence type="ECO:0000256" key="4">
    <source>
        <dbReference type="ARBA" id="ARBA00035176"/>
    </source>
</evidence>
<organism evidence="7 8">
    <name type="scientific">Mycoplasmopsis agassizii</name>
    <dbReference type="NCBI Taxonomy" id="33922"/>
    <lineage>
        <taxon>Bacteria</taxon>
        <taxon>Bacillati</taxon>
        <taxon>Mycoplasmatota</taxon>
        <taxon>Mycoplasmoidales</taxon>
        <taxon>Metamycoplasmataceae</taxon>
        <taxon>Mycoplasmopsis</taxon>
    </lineage>
</organism>
<dbReference type="InterPro" id="IPR001705">
    <property type="entry name" value="Ribosomal_bL33"/>
</dbReference>
<evidence type="ECO:0000313" key="6">
    <source>
        <dbReference type="EMBL" id="PAF55140.1"/>
    </source>
</evidence>